<dbReference type="PANTHER" id="PTHR33337">
    <property type="entry name" value="GFA DOMAIN-CONTAINING PROTEIN"/>
    <property type="match status" value="1"/>
</dbReference>
<feature type="binding site" evidence="5">
    <location>
        <position position="49"/>
    </location>
    <ligand>
        <name>Zn(2+)</name>
        <dbReference type="ChEBI" id="CHEBI:29105"/>
        <label>2</label>
        <note>catalytic</note>
    </ligand>
</feature>
<protein>
    <recommendedName>
        <fullName evidence="5">Glutathione-dependent formaldehyde-activating enzyme</fullName>
        <ecNumber evidence="5">4.4.1.22</ecNumber>
    </recommendedName>
    <alternativeName>
        <fullName evidence="5">S-(hydroxymethyl)glutathione synthase</fullName>
    </alternativeName>
</protein>
<dbReference type="EC" id="4.4.1.22" evidence="5"/>
<dbReference type="Proteomes" id="UP001629230">
    <property type="component" value="Unassembled WGS sequence"/>
</dbReference>
<dbReference type="RefSeq" id="WP_408176622.1">
    <property type="nucleotide sequence ID" value="NZ_JAQQEZ010000005.1"/>
</dbReference>
<keyword evidence="4 5" id="KW-0456">Lyase</keyword>
<dbReference type="InterPro" id="IPR014185">
    <property type="entry name" value="Formald_GSH"/>
</dbReference>
<feature type="domain" description="CENP-V/GFA" evidence="6">
    <location>
        <begin position="21"/>
        <end position="169"/>
    </location>
</feature>
<feature type="binding site" evidence="5">
    <location>
        <position position="28"/>
    </location>
    <ligand>
        <name>Zn(2+)</name>
        <dbReference type="ChEBI" id="CHEBI:29105"/>
        <label>1</label>
        <note>structural</note>
    </ligand>
</feature>
<proteinExistence type="inferred from homology"/>
<keyword evidence="3 5" id="KW-0862">Zinc</keyword>
<name>A0ABW9AMA1_9BURK</name>
<accession>A0ABW9AMA1</accession>
<feature type="binding site" evidence="5">
    <location>
        <position position="54"/>
    </location>
    <ligand>
        <name>Zn(2+)</name>
        <dbReference type="ChEBI" id="CHEBI:29105"/>
        <label>2</label>
        <note>catalytic</note>
    </ligand>
</feature>
<evidence type="ECO:0000256" key="2">
    <source>
        <dbReference type="ARBA" id="ARBA00022723"/>
    </source>
</evidence>
<dbReference type="PROSITE" id="PS51891">
    <property type="entry name" value="CENP_V_GFA"/>
    <property type="match status" value="1"/>
</dbReference>
<evidence type="ECO:0000259" key="6">
    <source>
        <dbReference type="PROSITE" id="PS51891"/>
    </source>
</evidence>
<feature type="binding site" evidence="5">
    <location>
        <position position="96"/>
    </location>
    <ligand>
        <name>Zn(2+)</name>
        <dbReference type="ChEBI" id="CHEBI:29105"/>
        <label>1</label>
        <note>structural</note>
    </ligand>
</feature>
<evidence type="ECO:0000313" key="7">
    <source>
        <dbReference type="EMBL" id="MFM0001166.1"/>
    </source>
</evidence>
<comment type="catalytic activity">
    <reaction evidence="5">
        <text>S-(hydroxymethyl)glutathione = glutathione + formaldehyde</text>
        <dbReference type="Rhea" id="RHEA:22488"/>
        <dbReference type="ChEBI" id="CHEBI:16842"/>
        <dbReference type="ChEBI" id="CHEBI:57925"/>
        <dbReference type="ChEBI" id="CHEBI:58758"/>
        <dbReference type="EC" id="4.4.1.22"/>
    </reaction>
</comment>
<keyword evidence="2 5" id="KW-0479">Metal-binding</keyword>
<comment type="cofactor">
    <cofactor evidence="5">
        <name>Zn(2+)</name>
        <dbReference type="ChEBI" id="CHEBI:29105"/>
    </cofactor>
    <text evidence="5">Binds 2 Zn(2+) ions per subunit.</text>
</comment>
<evidence type="ECO:0000256" key="1">
    <source>
        <dbReference type="ARBA" id="ARBA00005495"/>
    </source>
</evidence>
<dbReference type="Gene3D" id="3.90.1590.10">
    <property type="entry name" value="glutathione-dependent formaldehyde- activating enzyme (gfa)"/>
    <property type="match status" value="1"/>
</dbReference>
<dbReference type="EMBL" id="JAQQEZ010000005">
    <property type="protein sequence ID" value="MFM0001166.1"/>
    <property type="molecule type" value="Genomic_DNA"/>
</dbReference>
<evidence type="ECO:0000256" key="3">
    <source>
        <dbReference type="ARBA" id="ARBA00022833"/>
    </source>
</evidence>
<comment type="similarity">
    <text evidence="1 5">Belongs to the Gfa family.</text>
</comment>
<comment type="pathway">
    <text evidence="5">One-carbon metabolism; formaldehyde degradation; formate from formaldehyde (glutathione route): step 1/3.</text>
</comment>
<feature type="binding site" evidence="5">
    <location>
        <position position="51"/>
    </location>
    <ligand>
        <name>Zn(2+)</name>
        <dbReference type="ChEBI" id="CHEBI:29105"/>
        <label>2</label>
        <note>catalytic</note>
    </ligand>
</feature>
<feature type="binding site" evidence="5">
    <location>
        <position position="99"/>
    </location>
    <ligand>
        <name>Zn(2+)</name>
        <dbReference type="ChEBI" id="CHEBI:29105"/>
        <label>1</label>
        <note>structural</note>
    </ligand>
</feature>
<dbReference type="GO" id="GO:0051907">
    <property type="term" value="F:S-(hydroxymethyl)glutathione synthase activity"/>
    <property type="evidence" value="ECO:0007669"/>
    <property type="project" value="UniProtKB-EC"/>
</dbReference>
<comment type="function">
    <text evidence="5">Catalyzes the condensation of formaldehyde and glutathione to S-hydroxymethylglutathione.</text>
</comment>
<dbReference type="Pfam" id="PF04828">
    <property type="entry name" value="GFA"/>
    <property type="match status" value="1"/>
</dbReference>
<dbReference type="SUPFAM" id="SSF51316">
    <property type="entry name" value="Mss4-like"/>
    <property type="match status" value="1"/>
</dbReference>
<feature type="binding site" evidence="5">
    <location>
        <position position="30"/>
    </location>
    <ligand>
        <name>Zn(2+)</name>
        <dbReference type="ChEBI" id="CHEBI:29105"/>
        <label>1</label>
        <note>structural</note>
    </ligand>
</feature>
<comment type="caution">
    <text evidence="7">The sequence shown here is derived from an EMBL/GenBank/DDBJ whole genome shotgun (WGS) entry which is preliminary data.</text>
</comment>
<dbReference type="NCBIfam" id="NF003829">
    <property type="entry name" value="PRK05417.1"/>
    <property type="match status" value="1"/>
</dbReference>
<evidence type="ECO:0000313" key="8">
    <source>
        <dbReference type="Proteomes" id="UP001629230"/>
    </source>
</evidence>
<dbReference type="HAMAP" id="MF_00723">
    <property type="entry name" value="Formald_GSH"/>
    <property type="match status" value="1"/>
</dbReference>
<gene>
    <name evidence="5 7" type="primary">gfa</name>
    <name evidence="7" type="ORF">PQR57_09070</name>
</gene>
<dbReference type="InterPro" id="IPR011057">
    <property type="entry name" value="Mss4-like_sf"/>
</dbReference>
<keyword evidence="8" id="KW-1185">Reference proteome</keyword>
<evidence type="ECO:0000256" key="4">
    <source>
        <dbReference type="ARBA" id="ARBA00023239"/>
    </source>
</evidence>
<reference evidence="7 8" key="1">
    <citation type="journal article" date="2024" name="Chem. Sci.">
        <title>Discovery of megapolipeptins by genome mining of a Burkholderiales bacteria collection.</title>
        <authorList>
            <person name="Paulo B.S."/>
            <person name="Recchia M.J.J."/>
            <person name="Lee S."/>
            <person name="Fergusson C.H."/>
            <person name="Romanowski S.B."/>
            <person name="Hernandez A."/>
            <person name="Krull N."/>
            <person name="Liu D.Y."/>
            <person name="Cavanagh H."/>
            <person name="Bos A."/>
            <person name="Gray C.A."/>
            <person name="Murphy B.T."/>
            <person name="Linington R.G."/>
            <person name="Eustaquio A.S."/>
        </authorList>
    </citation>
    <scope>NUCLEOTIDE SEQUENCE [LARGE SCALE GENOMIC DNA]</scope>
    <source>
        <strain evidence="7 8">RL17-350-BIC-A</strain>
    </source>
</reference>
<dbReference type="PIRSF" id="PIRSF033318">
    <property type="entry name" value="Formald_GSH"/>
    <property type="match status" value="1"/>
</dbReference>
<sequence>MSTLTIHPSVDAGVKKGTPGFTGGTLHCQCPSDKVEVRVESNVAHNHICGCTKCWKPAGAAFAMIGVVPRDKVTVTAHAEKLQIVDEKAAIQRHACKACGAHMYGRIENRDHPFYGLDFIHVELSDESGWEEPRFAAFVSSVIEAGGAKPEQMDDVRARLTELGLPPYDALNPPLMDAMSTHIAKRTGVLK</sequence>
<dbReference type="InterPro" id="IPR006913">
    <property type="entry name" value="CENP-V/GFA"/>
</dbReference>
<evidence type="ECO:0000256" key="5">
    <source>
        <dbReference type="HAMAP-Rule" id="MF_00723"/>
    </source>
</evidence>
<dbReference type="NCBIfam" id="TIGR02820">
    <property type="entry name" value="formald_GSH"/>
    <property type="match status" value="1"/>
</dbReference>
<dbReference type="PANTHER" id="PTHR33337:SF40">
    <property type="entry name" value="CENP-V_GFA DOMAIN-CONTAINING PROTEIN-RELATED"/>
    <property type="match status" value="1"/>
</dbReference>
<organism evidence="7 8">
    <name type="scientific">Paraburkholderia dipogonis</name>
    <dbReference type="NCBI Taxonomy" id="1211383"/>
    <lineage>
        <taxon>Bacteria</taxon>
        <taxon>Pseudomonadati</taxon>
        <taxon>Pseudomonadota</taxon>
        <taxon>Betaproteobacteria</taxon>
        <taxon>Burkholderiales</taxon>
        <taxon>Burkholderiaceae</taxon>
        <taxon>Paraburkholderia</taxon>
    </lineage>
</organism>